<keyword evidence="3" id="KW-1185">Reference proteome</keyword>
<feature type="compositionally biased region" description="Low complexity" evidence="1">
    <location>
        <begin position="113"/>
        <end position="122"/>
    </location>
</feature>
<dbReference type="Proteomes" id="UP001153076">
    <property type="component" value="Unassembled WGS sequence"/>
</dbReference>
<protein>
    <submittedName>
        <fullName evidence="2">Uncharacterized protein</fullName>
    </submittedName>
</protein>
<feature type="compositionally biased region" description="Low complexity" evidence="1">
    <location>
        <begin position="161"/>
        <end position="174"/>
    </location>
</feature>
<feature type="compositionally biased region" description="Pro residues" evidence="1">
    <location>
        <begin position="149"/>
        <end position="160"/>
    </location>
</feature>
<name>A0A9Q1JLY7_9CARY</name>
<feature type="region of interest" description="Disordered" evidence="1">
    <location>
        <begin position="148"/>
        <end position="201"/>
    </location>
</feature>
<feature type="region of interest" description="Disordered" evidence="1">
    <location>
        <begin position="84"/>
        <end position="129"/>
    </location>
</feature>
<evidence type="ECO:0000313" key="3">
    <source>
        <dbReference type="Proteomes" id="UP001153076"/>
    </source>
</evidence>
<proteinExistence type="predicted"/>
<accession>A0A9Q1JLY7</accession>
<feature type="compositionally biased region" description="Low complexity" evidence="1">
    <location>
        <begin position="88"/>
        <end position="99"/>
    </location>
</feature>
<dbReference type="OrthoDB" id="2919534at2759"/>
<gene>
    <name evidence="2" type="ORF">Cgig2_011179</name>
</gene>
<reference evidence="2" key="1">
    <citation type="submission" date="2022-04" db="EMBL/GenBank/DDBJ databases">
        <title>Carnegiea gigantea Genome sequencing and assembly v2.</title>
        <authorList>
            <person name="Copetti D."/>
            <person name="Sanderson M.J."/>
            <person name="Burquez A."/>
            <person name="Wojciechowski M.F."/>
        </authorList>
    </citation>
    <scope>NUCLEOTIDE SEQUENCE</scope>
    <source>
        <strain evidence="2">SGP5-SGP5p</strain>
        <tissue evidence="2">Aerial part</tissue>
    </source>
</reference>
<evidence type="ECO:0000313" key="2">
    <source>
        <dbReference type="EMBL" id="KAJ8424278.1"/>
    </source>
</evidence>
<organism evidence="2 3">
    <name type="scientific">Carnegiea gigantea</name>
    <dbReference type="NCBI Taxonomy" id="171969"/>
    <lineage>
        <taxon>Eukaryota</taxon>
        <taxon>Viridiplantae</taxon>
        <taxon>Streptophyta</taxon>
        <taxon>Embryophyta</taxon>
        <taxon>Tracheophyta</taxon>
        <taxon>Spermatophyta</taxon>
        <taxon>Magnoliopsida</taxon>
        <taxon>eudicotyledons</taxon>
        <taxon>Gunneridae</taxon>
        <taxon>Pentapetalae</taxon>
        <taxon>Caryophyllales</taxon>
        <taxon>Cactineae</taxon>
        <taxon>Cactaceae</taxon>
        <taxon>Cactoideae</taxon>
        <taxon>Echinocereeae</taxon>
        <taxon>Carnegiea</taxon>
    </lineage>
</organism>
<sequence>MATITGGYAEDMTRSVWKAQFRGVQNLEVDFLVVDVPTTYNVILARPTLHEAKAYSLKKGGYISAPPLSSRPSSLGVPALTSKGLVASSPGPSPSLEGGMYATSSGVRRRNGGRPQSRRPPGVFEPTSPRPCVSIPLCPHDLVDSLAPWPWPPSRPPQKAPPLAGAAASSSCPPDHLSPPSASPSAVGTGSPAPQAFVAPS</sequence>
<evidence type="ECO:0000256" key="1">
    <source>
        <dbReference type="SAM" id="MobiDB-lite"/>
    </source>
</evidence>
<dbReference type="EMBL" id="JAKOGI010001717">
    <property type="protein sequence ID" value="KAJ8424278.1"/>
    <property type="molecule type" value="Genomic_DNA"/>
</dbReference>
<dbReference type="AlphaFoldDB" id="A0A9Q1JLY7"/>
<comment type="caution">
    <text evidence="2">The sequence shown here is derived from an EMBL/GenBank/DDBJ whole genome shotgun (WGS) entry which is preliminary data.</text>
</comment>